<dbReference type="PANTHER" id="PTHR24348">
    <property type="entry name" value="SERINE/THREONINE-PROTEIN KINASE UNC-51-RELATED"/>
    <property type="match status" value="1"/>
</dbReference>
<evidence type="ECO:0000256" key="1">
    <source>
        <dbReference type="ARBA" id="ARBA00022679"/>
    </source>
</evidence>
<evidence type="ECO:0000313" key="6">
    <source>
        <dbReference type="EMBL" id="MVX62399.1"/>
    </source>
</evidence>
<dbReference type="InterPro" id="IPR011009">
    <property type="entry name" value="Kinase-like_dom_sf"/>
</dbReference>
<dbReference type="GO" id="GO:0005524">
    <property type="term" value="F:ATP binding"/>
    <property type="evidence" value="ECO:0007669"/>
    <property type="project" value="UniProtKB-KW"/>
</dbReference>
<dbReference type="AlphaFoldDB" id="A0A964RIM5"/>
<dbReference type="SUPFAM" id="SSF56112">
    <property type="entry name" value="Protein kinase-like (PK-like)"/>
    <property type="match status" value="1"/>
</dbReference>
<keyword evidence="4" id="KW-0067">ATP-binding</keyword>
<comment type="caution">
    <text evidence="6">The sequence shown here is derived from an EMBL/GenBank/DDBJ whole genome shotgun (WGS) entry which is preliminary data.</text>
</comment>
<keyword evidence="2" id="KW-0547">Nucleotide-binding</keyword>
<dbReference type="EMBL" id="WSRQ01000002">
    <property type="protein sequence ID" value="MVX62399.1"/>
    <property type="molecule type" value="Genomic_DNA"/>
</dbReference>
<evidence type="ECO:0000256" key="3">
    <source>
        <dbReference type="ARBA" id="ARBA00022777"/>
    </source>
</evidence>
<dbReference type="RefSeq" id="WP_160357823.1">
    <property type="nucleotide sequence ID" value="NZ_WSRQ01000002.1"/>
</dbReference>
<keyword evidence="1" id="KW-0808">Transferase</keyword>
<dbReference type="GO" id="GO:0005776">
    <property type="term" value="C:autophagosome"/>
    <property type="evidence" value="ECO:0007669"/>
    <property type="project" value="TreeGrafter"/>
</dbReference>
<dbReference type="GO" id="GO:0000407">
    <property type="term" value="C:phagophore assembly site"/>
    <property type="evidence" value="ECO:0007669"/>
    <property type="project" value="TreeGrafter"/>
</dbReference>
<name>A0A964RIM5_9CLOT</name>
<dbReference type="Proteomes" id="UP000656077">
    <property type="component" value="Unassembled WGS sequence"/>
</dbReference>
<protein>
    <submittedName>
        <fullName evidence="6">Protein kinase</fullName>
    </submittedName>
</protein>
<dbReference type="GO" id="GO:0016020">
    <property type="term" value="C:membrane"/>
    <property type="evidence" value="ECO:0007669"/>
    <property type="project" value="TreeGrafter"/>
</dbReference>
<evidence type="ECO:0000259" key="5">
    <source>
        <dbReference type="PROSITE" id="PS50011"/>
    </source>
</evidence>
<evidence type="ECO:0000313" key="7">
    <source>
        <dbReference type="Proteomes" id="UP000656077"/>
    </source>
</evidence>
<gene>
    <name evidence="6" type="ORF">GKZ28_01620</name>
</gene>
<accession>A0A964RIM5</accession>
<dbReference type="InterPro" id="IPR000719">
    <property type="entry name" value="Prot_kinase_dom"/>
</dbReference>
<dbReference type="InterPro" id="IPR008266">
    <property type="entry name" value="Tyr_kinase_AS"/>
</dbReference>
<dbReference type="CDD" id="cd14014">
    <property type="entry name" value="STKc_PknB_like"/>
    <property type="match status" value="1"/>
</dbReference>
<dbReference type="GO" id="GO:0004674">
    <property type="term" value="F:protein serine/threonine kinase activity"/>
    <property type="evidence" value="ECO:0007669"/>
    <property type="project" value="InterPro"/>
</dbReference>
<feature type="domain" description="Protein kinase" evidence="5">
    <location>
        <begin position="127"/>
        <end position="458"/>
    </location>
</feature>
<dbReference type="Gene3D" id="1.10.510.10">
    <property type="entry name" value="Transferase(Phosphotransferase) domain 1"/>
    <property type="match status" value="1"/>
</dbReference>
<reference evidence="6" key="1">
    <citation type="submission" date="2019-12" db="EMBL/GenBank/DDBJ databases">
        <title>Microbes associate with the intestines of laboratory mice.</title>
        <authorList>
            <person name="Navarre W."/>
            <person name="Wong E."/>
        </authorList>
    </citation>
    <scope>NUCLEOTIDE SEQUENCE</scope>
    <source>
        <strain evidence="6">NM79_F5</strain>
    </source>
</reference>
<evidence type="ECO:0000256" key="4">
    <source>
        <dbReference type="ARBA" id="ARBA00022840"/>
    </source>
</evidence>
<keyword evidence="3 6" id="KW-0418">Kinase</keyword>
<dbReference type="GO" id="GO:0005829">
    <property type="term" value="C:cytosol"/>
    <property type="evidence" value="ECO:0007669"/>
    <property type="project" value="TreeGrafter"/>
</dbReference>
<organism evidence="6 7">
    <name type="scientific">Clostridium chromiireducens</name>
    <dbReference type="NCBI Taxonomy" id="225345"/>
    <lineage>
        <taxon>Bacteria</taxon>
        <taxon>Bacillati</taxon>
        <taxon>Bacillota</taxon>
        <taxon>Clostridia</taxon>
        <taxon>Eubacteriales</taxon>
        <taxon>Clostridiaceae</taxon>
        <taxon>Clostridium</taxon>
    </lineage>
</organism>
<dbReference type="Pfam" id="PF00069">
    <property type="entry name" value="Pkinase"/>
    <property type="match status" value="1"/>
</dbReference>
<dbReference type="PROSITE" id="PS50011">
    <property type="entry name" value="PROTEIN_KINASE_DOM"/>
    <property type="match status" value="1"/>
</dbReference>
<dbReference type="PROSITE" id="PS00109">
    <property type="entry name" value="PROTEIN_KINASE_TYR"/>
    <property type="match status" value="1"/>
</dbReference>
<dbReference type="InterPro" id="IPR045269">
    <property type="entry name" value="Atg1-like"/>
</dbReference>
<proteinExistence type="predicted"/>
<sequence>MLSEESLKNISFIFCGDTEGYYSYKKGPQLVRFFNKYYNESDVYGQGFPSRWIYVYNKLVKFLNDNKFDDFLNLILGKAFLIQDLQCNEIEALSKSKKIFIEFNRIIKSDMCTITHIGNKYHLIRNNDDLVYIGGGGFANVYRQKSTGLIIKKLKDDYVTDEKIRSRFKREFKITKSLEDVIGIVKVYEYDKDNCSYTMEEAETTFEKYIINSNITDNNRIICIRQILYIMSEVHKRDIIHRDISPNNIFILNGMIKIADFGLGKDLNMFTSHQTLHSNSVGQIMYCAPEQFMMLKDGDKRSDVFSLGRLINFIMAKNPANSHHFLRTVAEKATNQNPSFRYADAGELLRFLEKSIKYHEEAGKHDKLIGKVKNGILTEEVENYIYEMNGEKICSEVISNINKFDVTLIKFMKIDESHAAFVMQGIEDNFRDKCEKFEFYDPIATFSYKVLIEEIPFVIKELAANILRYIAFDVNRFSAQHLVEQAISTGLEPLIEEILEQ</sequence>
<evidence type="ECO:0000256" key="2">
    <source>
        <dbReference type="ARBA" id="ARBA00022741"/>
    </source>
</evidence>
<dbReference type="PANTHER" id="PTHR24348:SF22">
    <property type="entry name" value="NON-SPECIFIC SERINE_THREONINE PROTEIN KINASE"/>
    <property type="match status" value="1"/>
</dbReference>